<dbReference type="STRING" id="1090615.SAMN04515671_3973"/>
<keyword evidence="2" id="KW-1185">Reference proteome</keyword>
<dbReference type="RefSeq" id="WP_157695556.1">
    <property type="nucleotide sequence ID" value="NZ_LT629710.1"/>
</dbReference>
<proteinExistence type="predicted"/>
<dbReference type="EMBL" id="LT629710">
    <property type="protein sequence ID" value="SDP38379.1"/>
    <property type="molecule type" value="Genomic_DNA"/>
</dbReference>
<reference evidence="1 2" key="1">
    <citation type="submission" date="2016-10" db="EMBL/GenBank/DDBJ databases">
        <authorList>
            <person name="de Groot N.N."/>
        </authorList>
    </citation>
    <scope>NUCLEOTIDE SEQUENCE [LARGE SCALE GENOMIC DNA]</scope>
    <source>
        <strain evidence="2">P4-7,KCTC 19426,CECT 7604</strain>
    </source>
</reference>
<evidence type="ECO:0000313" key="1">
    <source>
        <dbReference type="EMBL" id="SDP38379.1"/>
    </source>
</evidence>
<dbReference type="Proteomes" id="UP000198741">
    <property type="component" value="Chromosome I"/>
</dbReference>
<accession>A0A1H0SA48</accession>
<protein>
    <submittedName>
        <fullName evidence="1">Uncharacterized protein</fullName>
    </submittedName>
</protein>
<sequence>MTVSRAVPHLDPSMVDQLESECAGRFAPGVVHDALVEAARDLEGSIRSDALPQMAFVLARYRLNRDEEAGE</sequence>
<dbReference type="AlphaFoldDB" id="A0A1H0SA48"/>
<dbReference type="OrthoDB" id="3698235at2"/>
<name>A0A1H0SA48_9ACTN</name>
<evidence type="ECO:0000313" key="2">
    <source>
        <dbReference type="Proteomes" id="UP000198741"/>
    </source>
</evidence>
<organism evidence="1 2">
    <name type="scientific">Nakamurella panacisegetis</name>
    <dbReference type="NCBI Taxonomy" id="1090615"/>
    <lineage>
        <taxon>Bacteria</taxon>
        <taxon>Bacillati</taxon>
        <taxon>Actinomycetota</taxon>
        <taxon>Actinomycetes</taxon>
        <taxon>Nakamurellales</taxon>
        <taxon>Nakamurellaceae</taxon>
        <taxon>Nakamurella</taxon>
    </lineage>
</organism>
<gene>
    <name evidence="1" type="ORF">SAMN04515671_3973</name>
</gene>